<evidence type="ECO:0000256" key="2">
    <source>
        <dbReference type="ARBA" id="ARBA00006228"/>
    </source>
</evidence>
<evidence type="ECO:0000256" key="1">
    <source>
        <dbReference type="ARBA" id="ARBA00004651"/>
    </source>
</evidence>
<comment type="subcellular location">
    <subcellularLocation>
        <location evidence="1">Cell membrane</location>
        <topology evidence="1">Multi-pass membrane protein</topology>
    </subcellularLocation>
</comment>
<evidence type="ECO:0000313" key="8">
    <source>
        <dbReference type="Proteomes" id="UP000251800"/>
    </source>
</evidence>
<proteinExistence type="inferred from homology"/>
<protein>
    <submittedName>
        <fullName evidence="7">Cation transporter</fullName>
    </submittedName>
</protein>
<evidence type="ECO:0000313" key="7">
    <source>
        <dbReference type="EMBL" id="PWN56834.1"/>
    </source>
</evidence>
<comment type="similarity">
    <text evidence="2">Belongs to the CPA3 antiporters (TC 2.A.63) subunit E family.</text>
</comment>
<dbReference type="InterPro" id="IPR002758">
    <property type="entry name" value="Cation_antiport_E"/>
</dbReference>
<evidence type="ECO:0000256" key="5">
    <source>
        <dbReference type="ARBA" id="ARBA00022989"/>
    </source>
</evidence>
<keyword evidence="5" id="KW-1133">Transmembrane helix</keyword>
<comment type="caution">
    <text evidence="7">The sequence shown here is derived from an EMBL/GenBank/DDBJ whole genome shotgun (WGS) entry which is preliminary data.</text>
</comment>
<keyword evidence="8" id="KW-1185">Reference proteome</keyword>
<sequence>MRYVASLGVLLLTFWLLLSGHYTVLLTSLGVLSVGLVTWIAHRMAVADHEMVPLHLTSRLPSYWAWLSIEVIRSSLKVSRLIIQGRKSLNPAMGSLPHQQTSGMGETLLANSITLTPGTLAVRVNDDRVEIHALNADSLEALGSGRFAERIRKLDTGR</sequence>
<keyword evidence="6" id="KW-0472">Membrane</keyword>
<gene>
    <name evidence="7" type="ORF">DEH80_05290</name>
</gene>
<dbReference type="Proteomes" id="UP000251800">
    <property type="component" value="Unassembled WGS sequence"/>
</dbReference>
<organism evidence="7 8">
    <name type="scientific">Abyssibacter profundi</name>
    <dbReference type="NCBI Taxonomy" id="2182787"/>
    <lineage>
        <taxon>Bacteria</taxon>
        <taxon>Pseudomonadati</taxon>
        <taxon>Pseudomonadota</taxon>
        <taxon>Gammaproteobacteria</taxon>
        <taxon>Chromatiales</taxon>
        <taxon>Oceanococcaceae</taxon>
        <taxon>Abyssibacter</taxon>
    </lineage>
</organism>
<evidence type="ECO:0000256" key="6">
    <source>
        <dbReference type="ARBA" id="ARBA00023136"/>
    </source>
</evidence>
<dbReference type="EMBL" id="QEQK01000004">
    <property type="protein sequence ID" value="PWN56834.1"/>
    <property type="molecule type" value="Genomic_DNA"/>
</dbReference>
<keyword evidence="4" id="KW-0812">Transmembrane</keyword>
<reference evidence="7 8" key="1">
    <citation type="submission" date="2018-05" db="EMBL/GenBank/DDBJ databases">
        <title>Abyssibacter profundi OUC007T gen. nov., sp. nov, a marine bacterium isolated from seawater of the Mariana Trench.</title>
        <authorList>
            <person name="Zhou S."/>
        </authorList>
    </citation>
    <scope>NUCLEOTIDE SEQUENCE [LARGE SCALE GENOMIC DNA]</scope>
    <source>
        <strain evidence="7 8">OUC007</strain>
    </source>
</reference>
<keyword evidence="3" id="KW-1003">Cell membrane</keyword>
<dbReference type="GO" id="GO:0005886">
    <property type="term" value="C:plasma membrane"/>
    <property type="evidence" value="ECO:0007669"/>
    <property type="project" value="UniProtKB-SubCell"/>
</dbReference>
<evidence type="ECO:0000256" key="4">
    <source>
        <dbReference type="ARBA" id="ARBA00022692"/>
    </source>
</evidence>
<name>A0A363UN73_9GAMM</name>
<accession>A0A363UN73</accession>
<dbReference type="GO" id="GO:0008324">
    <property type="term" value="F:monoatomic cation transmembrane transporter activity"/>
    <property type="evidence" value="ECO:0007669"/>
    <property type="project" value="InterPro"/>
</dbReference>
<dbReference type="PANTHER" id="PTHR34584:SF1">
    <property type="entry name" value="NA(+)_H(+) ANTIPORTER SUBUNIT E1"/>
    <property type="match status" value="1"/>
</dbReference>
<dbReference type="AlphaFoldDB" id="A0A363UN73"/>
<dbReference type="PANTHER" id="PTHR34584">
    <property type="entry name" value="NA(+)/H(+) ANTIPORTER SUBUNIT E1"/>
    <property type="match status" value="1"/>
</dbReference>
<dbReference type="Pfam" id="PF01899">
    <property type="entry name" value="MNHE"/>
    <property type="match status" value="1"/>
</dbReference>
<evidence type="ECO:0000256" key="3">
    <source>
        <dbReference type="ARBA" id="ARBA00022475"/>
    </source>
</evidence>